<evidence type="ECO:0000313" key="3">
    <source>
        <dbReference type="Proteomes" id="UP000196402"/>
    </source>
</evidence>
<protein>
    <submittedName>
        <fullName evidence="2">Uncharacterized protein</fullName>
    </submittedName>
</protein>
<name>A0A1G4GRL4_PLAVI</name>
<keyword evidence="1" id="KW-0472">Membrane</keyword>
<dbReference type="VEuPathDB" id="PlasmoDB:PVP01_0216500"/>
<evidence type="ECO:0000313" key="2">
    <source>
        <dbReference type="EMBL" id="SCO65214.1"/>
    </source>
</evidence>
<dbReference type="Proteomes" id="UP000196402">
    <property type="component" value="Chromosome 2"/>
</dbReference>
<reference evidence="2 3" key="1">
    <citation type="submission" date="2016-07" db="EMBL/GenBank/DDBJ databases">
        <authorList>
            <consortium name="Pathogen Informatics"/>
        </authorList>
    </citation>
    <scope>NUCLEOTIDE SEQUENCE [LARGE SCALE GENOMIC DNA]</scope>
</reference>
<feature type="transmembrane region" description="Helical" evidence="1">
    <location>
        <begin position="84"/>
        <end position="104"/>
    </location>
</feature>
<gene>
    <name evidence="2" type="ORF">PVT01_020020600</name>
</gene>
<accession>A0A1G4GRL4</accession>
<dbReference type="VEuPathDB" id="PlasmoDB:PVPAM_020024300"/>
<keyword evidence="1" id="KW-1133">Transmembrane helix</keyword>
<dbReference type="VEuPathDB" id="PlasmoDB:PVW1_020024100"/>
<dbReference type="EMBL" id="LT615240">
    <property type="protein sequence ID" value="SCO65214.1"/>
    <property type="molecule type" value="Genomic_DNA"/>
</dbReference>
<proteinExistence type="predicted"/>
<evidence type="ECO:0000256" key="1">
    <source>
        <dbReference type="SAM" id="Phobius"/>
    </source>
</evidence>
<organism evidence="2 3">
    <name type="scientific">Plasmodium vivax</name>
    <name type="common">malaria parasite P. vivax</name>
    <dbReference type="NCBI Taxonomy" id="5855"/>
    <lineage>
        <taxon>Eukaryota</taxon>
        <taxon>Sar</taxon>
        <taxon>Alveolata</taxon>
        <taxon>Apicomplexa</taxon>
        <taxon>Aconoidasida</taxon>
        <taxon>Haemosporida</taxon>
        <taxon>Plasmodiidae</taxon>
        <taxon>Plasmodium</taxon>
        <taxon>Plasmodium (Plasmodium)</taxon>
    </lineage>
</organism>
<sequence>MERKRAKGRGKDEGSFFEKNEDINKEEFLFDDLSTQKITNESKLFDEADDSSSHVGEEEDANIRKRQMKRKIKKVNGTNKILEVRFYIFLVLLICFYSLLVNMIRKGLGLISIAHQLMHIQPEGVSM</sequence>
<dbReference type="AlphaFoldDB" id="A0A1G4GRL4"/>
<keyword evidence="1" id="KW-0812">Transmembrane</keyword>